<evidence type="ECO:0000313" key="3">
    <source>
        <dbReference type="Proteomes" id="UP001319200"/>
    </source>
</evidence>
<sequence>MKTLRRVLFYTLLTAGVLVVALVASVFLFKERIINHFIREANKQLSTPVKIGKIDVSVFQQFPLMSIVLTDVHVEDSHEGQYPLLTARRIAFQMNPIEVWQGTYAISGLKITGSETNLKINAKGENNYTVVKKSETTGKSSISFELKNVDLTDTRVHYLDMRLKQDFTFTSTNMVASIHSHDNLYDIRADGQLTTEKIQVEQNSFLGGKSFIIASELTYDDQNKSLTIRPSSLKLKSASFSITGDYSWKEKNLINLQAKGENTDIQTLISLLPGALSEKLEKYQSKGAIYFNGRLRGEISKTKSPGVSVDFGFNNATLYHPEYKSRIEEASIEGSFASGDLGNVRQASLVLKNISGKLNDESFKANFVINDFVDPEVICNFKGKVDAPAVLSFYPIETLKNVTGSLLVDVAFEGKIGLLKNKATAQRVSTQGTVALQDINLDYGKEKIPLQHLTGDLQFSNNDLALSNVSGKLGRSDFMLNGFFKNIITFVLFENQPIGIETDLKADFIDLDQLFAISFGDPTEGKDQQYTFSISPNISLNFNCDVRSLQYKRFHARQVKGDLLVKNEMAVSRNLSLRTMGGDLQISGIIDAQNNKAIDVVTTAKFNGIHVDSVFYVFENFKQDFIQDKHLKGQASADVNLEVTVDQHLKMFPETLIADIGATIRKGELNNFEPMKKLSRYLDDEGLSKLRFSDIKNDIHIENKTIYIPQMAVRSNVTDITISGTHTFDQHIDYRLVTPLRKKKPKDSEAELAMEDDQKGQTRLFLKITGTTDDYRIAYDTEAVKKKIISDLKKEVQELKDAFRTKGKKKQKEVELQKDEYFDWDQQ</sequence>
<accession>A0AAP2DPS1</accession>
<name>A0AAP2DPS1_9BACT</name>
<dbReference type="RefSeq" id="WP_254168800.1">
    <property type="nucleotide sequence ID" value="NZ_JAHESF010000038.1"/>
</dbReference>
<gene>
    <name evidence="2" type="ORF">KK083_25620</name>
</gene>
<proteinExistence type="predicted"/>
<dbReference type="PANTHER" id="PTHR30441">
    <property type="entry name" value="DUF748 DOMAIN-CONTAINING PROTEIN"/>
    <property type="match status" value="1"/>
</dbReference>
<dbReference type="PANTHER" id="PTHR30441:SF8">
    <property type="entry name" value="DUF748 DOMAIN-CONTAINING PROTEIN"/>
    <property type="match status" value="1"/>
</dbReference>
<dbReference type="InterPro" id="IPR052894">
    <property type="entry name" value="AsmA-related"/>
</dbReference>
<dbReference type="EMBL" id="JAHESF010000038">
    <property type="protein sequence ID" value="MBT1700291.1"/>
    <property type="molecule type" value="Genomic_DNA"/>
</dbReference>
<dbReference type="GO" id="GO:0090313">
    <property type="term" value="P:regulation of protein targeting to membrane"/>
    <property type="evidence" value="ECO:0007669"/>
    <property type="project" value="TreeGrafter"/>
</dbReference>
<feature type="transmembrane region" description="Helical" evidence="1">
    <location>
        <begin position="7"/>
        <end position="29"/>
    </location>
</feature>
<evidence type="ECO:0008006" key="4">
    <source>
        <dbReference type="Google" id="ProtNLM"/>
    </source>
</evidence>
<reference evidence="2 3" key="1">
    <citation type="submission" date="2021-05" db="EMBL/GenBank/DDBJ databases">
        <title>A Polyphasic approach of four new species of the genus Ohtaekwangia: Ohtaekwangia histidinii sp. nov., Ohtaekwangia cretensis sp. nov., Ohtaekwangia indiensis sp. nov., Ohtaekwangia reichenbachii sp. nov. from diverse environment.</title>
        <authorList>
            <person name="Octaviana S."/>
        </authorList>
    </citation>
    <scope>NUCLEOTIDE SEQUENCE [LARGE SCALE GENOMIC DNA]</scope>
    <source>
        <strain evidence="2 3">PWU4</strain>
    </source>
</reference>
<dbReference type="Proteomes" id="UP001319200">
    <property type="component" value="Unassembled WGS sequence"/>
</dbReference>
<protein>
    <recommendedName>
        <fullName evidence="4">AsmA-like C-terminal domain-containing protein</fullName>
    </recommendedName>
</protein>
<evidence type="ECO:0000256" key="1">
    <source>
        <dbReference type="SAM" id="Phobius"/>
    </source>
</evidence>
<dbReference type="GO" id="GO:0005886">
    <property type="term" value="C:plasma membrane"/>
    <property type="evidence" value="ECO:0007669"/>
    <property type="project" value="TreeGrafter"/>
</dbReference>
<keyword evidence="1" id="KW-0812">Transmembrane</keyword>
<dbReference type="AlphaFoldDB" id="A0AAP2DPS1"/>
<keyword evidence="1" id="KW-1133">Transmembrane helix</keyword>
<organism evidence="2 3">
    <name type="scientific">Chryseosolibacter histidini</name>
    <dbReference type="NCBI Taxonomy" id="2782349"/>
    <lineage>
        <taxon>Bacteria</taxon>
        <taxon>Pseudomonadati</taxon>
        <taxon>Bacteroidota</taxon>
        <taxon>Cytophagia</taxon>
        <taxon>Cytophagales</taxon>
        <taxon>Chryseotaleaceae</taxon>
        <taxon>Chryseosolibacter</taxon>
    </lineage>
</organism>
<keyword evidence="1" id="KW-0472">Membrane</keyword>
<evidence type="ECO:0000313" key="2">
    <source>
        <dbReference type="EMBL" id="MBT1700291.1"/>
    </source>
</evidence>
<keyword evidence="3" id="KW-1185">Reference proteome</keyword>
<comment type="caution">
    <text evidence="2">The sequence shown here is derived from an EMBL/GenBank/DDBJ whole genome shotgun (WGS) entry which is preliminary data.</text>
</comment>